<comment type="caution">
    <text evidence="2">The sequence shown here is derived from an EMBL/GenBank/DDBJ whole genome shotgun (WGS) entry which is preliminary data.</text>
</comment>
<feature type="transmembrane region" description="Helical" evidence="1">
    <location>
        <begin position="129"/>
        <end position="145"/>
    </location>
</feature>
<accession>A0ABU5RR01</accession>
<feature type="transmembrane region" description="Helical" evidence="1">
    <location>
        <begin position="35"/>
        <end position="60"/>
    </location>
</feature>
<dbReference type="InterPro" id="IPR006750">
    <property type="entry name" value="YdcZ"/>
</dbReference>
<gene>
    <name evidence="2" type="ORF">VB738_02680</name>
</gene>
<dbReference type="Pfam" id="PF04657">
    <property type="entry name" value="DMT_YdcZ"/>
    <property type="match status" value="1"/>
</dbReference>
<name>A0ABU5RR01_9CYAN</name>
<dbReference type="PANTHER" id="PTHR34821:SF2">
    <property type="entry name" value="INNER MEMBRANE PROTEIN YDCZ"/>
    <property type="match status" value="1"/>
</dbReference>
<sequence length="149" mass="15061">MNPLSAVLCAFSAGSLLSLGGAANARLGGTLRSAVAAATVNFLVGAAALGLLLGLGGFRAGPIERLAAVPPWALGGGMLGALYVTLSTLVIPRLGLTATTMTVVCSQLVGSLLIDHWGWLGVPQQPNGPARWLAVLLLLVAVALRRRDG</sequence>
<evidence type="ECO:0000313" key="3">
    <source>
        <dbReference type="Proteomes" id="UP001304461"/>
    </source>
</evidence>
<protein>
    <submittedName>
        <fullName evidence="2">DMT family transporter</fullName>
    </submittedName>
</protein>
<keyword evidence="3" id="KW-1185">Reference proteome</keyword>
<evidence type="ECO:0000313" key="2">
    <source>
        <dbReference type="EMBL" id="MEA5390159.1"/>
    </source>
</evidence>
<dbReference type="EMBL" id="JAYGHX010000001">
    <property type="protein sequence ID" value="MEA5390159.1"/>
    <property type="molecule type" value="Genomic_DNA"/>
</dbReference>
<reference evidence="2 3" key="1">
    <citation type="submission" date="2023-12" db="EMBL/GenBank/DDBJ databases">
        <title>Baltic Sea Cyanobacteria.</title>
        <authorList>
            <person name="Delbaje E."/>
            <person name="Fewer D.P."/>
            <person name="Shishido T.K."/>
        </authorList>
    </citation>
    <scope>NUCLEOTIDE SEQUENCE [LARGE SCALE GENOMIC DNA]</scope>
    <source>
        <strain evidence="2 3">UHCC 0139</strain>
    </source>
</reference>
<dbReference type="PANTHER" id="PTHR34821">
    <property type="entry name" value="INNER MEMBRANE PROTEIN YDCZ"/>
    <property type="match status" value="1"/>
</dbReference>
<keyword evidence="1" id="KW-1133">Transmembrane helix</keyword>
<keyword evidence="1" id="KW-0472">Membrane</keyword>
<proteinExistence type="predicted"/>
<feature type="transmembrane region" description="Helical" evidence="1">
    <location>
        <begin position="72"/>
        <end position="91"/>
    </location>
</feature>
<dbReference type="RefSeq" id="WP_254971955.1">
    <property type="nucleotide sequence ID" value="NZ_JAYGHX010000001.1"/>
</dbReference>
<dbReference type="Proteomes" id="UP001304461">
    <property type="component" value="Unassembled WGS sequence"/>
</dbReference>
<keyword evidence="1" id="KW-0812">Transmembrane</keyword>
<organism evidence="2 3">
    <name type="scientific">Cyanobium gracile UHCC 0139</name>
    <dbReference type="NCBI Taxonomy" id="3110308"/>
    <lineage>
        <taxon>Bacteria</taxon>
        <taxon>Bacillati</taxon>
        <taxon>Cyanobacteriota</taxon>
        <taxon>Cyanophyceae</taxon>
        <taxon>Synechococcales</taxon>
        <taxon>Prochlorococcaceae</taxon>
        <taxon>Cyanobium</taxon>
    </lineage>
</organism>
<evidence type="ECO:0000256" key="1">
    <source>
        <dbReference type="SAM" id="Phobius"/>
    </source>
</evidence>